<keyword evidence="1" id="KW-0472">Membrane</keyword>
<dbReference type="EMBL" id="JALJEJ010000002">
    <property type="protein sequence ID" value="MCJ8208960.1"/>
    <property type="molecule type" value="Genomic_DNA"/>
</dbReference>
<gene>
    <name evidence="2" type="ORF">MUY27_04515</name>
</gene>
<name>A0A9X1X2U6_9SPHI</name>
<keyword evidence="1" id="KW-0812">Transmembrane</keyword>
<comment type="caution">
    <text evidence="2">The sequence shown here is derived from an EMBL/GenBank/DDBJ whole genome shotgun (WGS) entry which is preliminary data.</text>
</comment>
<protein>
    <submittedName>
        <fullName evidence="2">Uncharacterized protein</fullName>
    </submittedName>
</protein>
<reference evidence="2" key="1">
    <citation type="submission" date="2022-04" db="EMBL/GenBank/DDBJ databases">
        <title>Mucilaginibacter sp. RS28 isolated from freshwater.</title>
        <authorList>
            <person name="Ko S.-R."/>
        </authorList>
    </citation>
    <scope>NUCLEOTIDE SEQUENCE</scope>
    <source>
        <strain evidence="2">RS28</strain>
    </source>
</reference>
<dbReference type="Proteomes" id="UP001139450">
    <property type="component" value="Unassembled WGS sequence"/>
</dbReference>
<keyword evidence="1" id="KW-1133">Transmembrane helix</keyword>
<evidence type="ECO:0000313" key="2">
    <source>
        <dbReference type="EMBL" id="MCJ8208960.1"/>
    </source>
</evidence>
<evidence type="ECO:0000313" key="3">
    <source>
        <dbReference type="Proteomes" id="UP001139450"/>
    </source>
</evidence>
<sequence length="78" mass="8588">MKAKSALGTLTAYLVVYTALFQYQGPALLLGIMFLLSPVLLVLTIYLVLKDDSSAYPELNSGEEWGYADKPKKDLGIF</sequence>
<evidence type="ECO:0000256" key="1">
    <source>
        <dbReference type="SAM" id="Phobius"/>
    </source>
</evidence>
<feature type="transmembrane region" description="Helical" evidence="1">
    <location>
        <begin position="28"/>
        <end position="49"/>
    </location>
</feature>
<accession>A0A9X1X2U6</accession>
<proteinExistence type="predicted"/>
<dbReference type="RefSeq" id="WP_245128795.1">
    <property type="nucleotide sequence ID" value="NZ_JALJEJ010000002.1"/>
</dbReference>
<organism evidence="2 3">
    <name type="scientific">Mucilaginibacter straminoryzae</name>
    <dbReference type="NCBI Taxonomy" id="2932774"/>
    <lineage>
        <taxon>Bacteria</taxon>
        <taxon>Pseudomonadati</taxon>
        <taxon>Bacteroidota</taxon>
        <taxon>Sphingobacteriia</taxon>
        <taxon>Sphingobacteriales</taxon>
        <taxon>Sphingobacteriaceae</taxon>
        <taxon>Mucilaginibacter</taxon>
    </lineage>
</organism>
<keyword evidence="3" id="KW-1185">Reference proteome</keyword>
<dbReference type="AlphaFoldDB" id="A0A9X1X2U6"/>